<keyword evidence="3" id="KW-1185">Reference proteome</keyword>
<evidence type="ECO:0000256" key="1">
    <source>
        <dbReference type="SAM" id="Phobius"/>
    </source>
</evidence>
<dbReference type="EMBL" id="BMTX01000018">
    <property type="protein sequence ID" value="GGS64149.1"/>
    <property type="molecule type" value="Genomic_DNA"/>
</dbReference>
<accession>A0ABQ2TEM0</accession>
<name>A0ABQ2TEM0_STREZ</name>
<reference evidence="3" key="1">
    <citation type="journal article" date="2019" name="Int. J. Syst. Evol. Microbiol.">
        <title>The Global Catalogue of Microorganisms (GCM) 10K type strain sequencing project: providing services to taxonomists for standard genome sequencing and annotation.</title>
        <authorList>
            <consortium name="The Broad Institute Genomics Platform"/>
            <consortium name="The Broad Institute Genome Sequencing Center for Infectious Disease"/>
            <person name="Wu L."/>
            <person name="Ma J."/>
        </authorList>
    </citation>
    <scope>NUCLEOTIDE SEQUENCE [LARGE SCALE GENOMIC DNA]</scope>
    <source>
        <strain evidence="3">JCM 4416</strain>
    </source>
</reference>
<feature type="transmembrane region" description="Helical" evidence="1">
    <location>
        <begin position="12"/>
        <end position="37"/>
    </location>
</feature>
<organism evidence="2 3">
    <name type="scientific">Streptomyces pseudogriseolus</name>
    <name type="common">Streptomyces gancidicus</name>
    <name type="synonym">Streptomyces rubiginosus</name>
    <dbReference type="NCBI Taxonomy" id="36817"/>
    <lineage>
        <taxon>Bacteria</taxon>
        <taxon>Bacillati</taxon>
        <taxon>Actinomycetota</taxon>
        <taxon>Actinomycetes</taxon>
        <taxon>Kitasatosporales</taxon>
        <taxon>Streptomycetaceae</taxon>
        <taxon>Streptomyces</taxon>
        <taxon>Streptomyces pseudogriseolus group</taxon>
    </lineage>
</organism>
<comment type="caution">
    <text evidence="2">The sequence shown here is derived from an EMBL/GenBank/DDBJ whole genome shotgun (WGS) entry which is preliminary data.</text>
</comment>
<evidence type="ECO:0008006" key="4">
    <source>
        <dbReference type="Google" id="ProtNLM"/>
    </source>
</evidence>
<dbReference type="Proteomes" id="UP000597853">
    <property type="component" value="Unassembled WGS sequence"/>
</dbReference>
<gene>
    <name evidence="2" type="ORF">GCM10010285_49420</name>
</gene>
<evidence type="ECO:0000313" key="2">
    <source>
        <dbReference type="EMBL" id="GGS64149.1"/>
    </source>
</evidence>
<evidence type="ECO:0000313" key="3">
    <source>
        <dbReference type="Proteomes" id="UP000597853"/>
    </source>
</evidence>
<keyword evidence="1" id="KW-0472">Membrane</keyword>
<feature type="transmembrane region" description="Helical" evidence="1">
    <location>
        <begin position="49"/>
        <end position="67"/>
    </location>
</feature>
<sequence length="259" mass="29144">MANNPYRRVTSLKYWLVSVISLIIGVCFLYVSGIGWFKRHETFGTLANQFGGLMIASVALALLWELVGRRSFFHEMLEVLRLKNDVESAGLDAIGTDYSKVVDWEHRLDGAKKLDIFAAWATTWRNTHQTRLTRIATRPDSKIRVCLPNPNDVDCVKILAARFTMSEDRVRSKLTEAIDGYKDLDGRAGTGRVEIYGSTAFRAFTAYRVDDVFIVSLYHHKDSRSGTVPALSCREGGSLYEFFSADLEGVLDASVKLYP</sequence>
<proteinExistence type="predicted"/>
<keyword evidence="1" id="KW-1133">Transmembrane helix</keyword>
<keyword evidence="1" id="KW-0812">Transmembrane</keyword>
<protein>
    <recommendedName>
        <fullName evidence="4">SMODS-associating 2TM beta-strand rich effector domain-containing protein</fullName>
    </recommendedName>
</protein>